<comment type="catalytic activity">
    <reaction evidence="8 9">
        <text>tRNA(Leu) + L-leucine + ATP = L-leucyl-tRNA(Leu) + AMP + diphosphate</text>
        <dbReference type="Rhea" id="RHEA:11688"/>
        <dbReference type="Rhea" id="RHEA-COMP:9613"/>
        <dbReference type="Rhea" id="RHEA-COMP:9622"/>
        <dbReference type="ChEBI" id="CHEBI:30616"/>
        <dbReference type="ChEBI" id="CHEBI:33019"/>
        <dbReference type="ChEBI" id="CHEBI:57427"/>
        <dbReference type="ChEBI" id="CHEBI:78442"/>
        <dbReference type="ChEBI" id="CHEBI:78494"/>
        <dbReference type="ChEBI" id="CHEBI:456215"/>
        <dbReference type="EC" id="6.1.1.4"/>
    </reaction>
</comment>
<dbReference type="Gene3D" id="3.40.50.620">
    <property type="entry name" value="HUPs"/>
    <property type="match status" value="2"/>
</dbReference>
<feature type="domain" description="Methionyl/Valyl/Leucyl/Isoleucyl-tRNA synthetase anticodon-binding" evidence="12">
    <location>
        <begin position="664"/>
        <end position="784"/>
    </location>
</feature>
<evidence type="ECO:0000313" key="16">
    <source>
        <dbReference type="Proteomes" id="UP000240739"/>
    </source>
</evidence>
<name>A0A2T4UEQ3_9ACTN</name>
<evidence type="ECO:0000259" key="12">
    <source>
        <dbReference type="Pfam" id="PF08264"/>
    </source>
</evidence>
<feature type="domain" description="Methionyl/Leucyl tRNA synthetase" evidence="13">
    <location>
        <begin position="38"/>
        <end position="208"/>
    </location>
</feature>
<dbReference type="FunFam" id="3.40.50.620:FF:000003">
    <property type="entry name" value="Leucine--tRNA ligase"/>
    <property type="match status" value="1"/>
</dbReference>
<dbReference type="GO" id="GO:0004823">
    <property type="term" value="F:leucine-tRNA ligase activity"/>
    <property type="evidence" value="ECO:0007669"/>
    <property type="project" value="UniProtKB-UniRule"/>
</dbReference>
<evidence type="ECO:0000256" key="3">
    <source>
        <dbReference type="ARBA" id="ARBA00022598"/>
    </source>
</evidence>
<dbReference type="GO" id="GO:0002161">
    <property type="term" value="F:aminoacyl-tRNA deacylase activity"/>
    <property type="evidence" value="ECO:0007669"/>
    <property type="project" value="InterPro"/>
</dbReference>
<protein>
    <recommendedName>
        <fullName evidence="9">Leucine--tRNA ligase</fullName>
        <ecNumber evidence="9">6.1.1.4</ecNumber>
    </recommendedName>
    <alternativeName>
        <fullName evidence="9">Leucyl-tRNA synthetase</fullName>
        <shortName evidence="9">LeuRS</shortName>
    </alternativeName>
</protein>
<dbReference type="InterPro" id="IPR002302">
    <property type="entry name" value="Leu-tRNA-ligase"/>
</dbReference>
<organism evidence="15 16">
    <name type="scientific">Paraconexibacter algicola</name>
    <dbReference type="NCBI Taxonomy" id="2133960"/>
    <lineage>
        <taxon>Bacteria</taxon>
        <taxon>Bacillati</taxon>
        <taxon>Actinomycetota</taxon>
        <taxon>Thermoleophilia</taxon>
        <taxon>Solirubrobacterales</taxon>
        <taxon>Paraconexibacteraceae</taxon>
        <taxon>Paraconexibacter</taxon>
    </lineage>
</organism>
<dbReference type="InterPro" id="IPR002300">
    <property type="entry name" value="aa-tRNA-synth_Ia"/>
</dbReference>
<feature type="binding site" evidence="9">
    <location>
        <position position="587"/>
    </location>
    <ligand>
        <name>ATP</name>
        <dbReference type="ChEBI" id="CHEBI:30616"/>
    </ligand>
</feature>
<reference evidence="15 16" key="1">
    <citation type="submission" date="2018-03" db="EMBL/GenBank/DDBJ databases">
        <title>Aquarubrobacter algicola gen. nov., sp. nov., a novel actinobacterium isolated from shallow eutrophic lake during the end of cyanobacterial harmful algal blooms.</title>
        <authorList>
            <person name="Chun S.J."/>
        </authorList>
    </citation>
    <scope>NUCLEOTIDE SEQUENCE [LARGE SCALE GENOMIC DNA]</scope>
    <source>
        <strain evidence="15 16">Seoho-28</strain>
    </source>
</reference>
<evidence type="ECO:0000259" key="11">
    <source>
        <dbReference type="Pfam" id="PF00133"/>
    </source>
</evidence>
<dbReference type="InterPro" id="IPR009080">
    <property type="entry name" value="tRNAsynth_Ia_anticodon-bd"/>
</dbReference>
<evidence type="ECO:0000256" key="10">
    <source>
        <dbReference type="RuleBase" id="RU363035"/>
    </source>
</evidence>
<dbReference type="SUPFAM" id="SSF50677">
    <property type="entry name" value="ValRS/IleRS/LeuRS editing domain"/>
    <property type="match status" value="1"/>
</dbReference>
<dbReference type="Pfam" id="PF00133">
    <property type="entry name" value="tRNA-synt_1"/>
    <property type="match status" value="1"/>
</dbReference>
<dbReference type="CDD" id="cd07958">
    <property type="entry name" value="Anticodon_Ia_Leu_BEm"/>
    <property type="match status" value="1"/>
</dbReference>
<dbReference type="SUPFAM" id="SSF47323">
    <property type="entry name" value="Anticodon-binding domain of a subclass of class I aminoacyl-tRNA synthetases"/>
    <property type="match status" value="1"/>
</dbReference>
<evidence type="ECO:0000256" key="2">
    <source>
        <dbReference type="ARBA" id="ARBA00022490"/>
    </source>
</evidence>
<feature type="domain" description="Leucyl-tRNA synthetase editing" evidence="14">
    <location>
        <begin position="222"/>
        <end position="408"/>
    </location>
</feature>
<keyword evidence="3 9" id="KW-0436">Ligase</keyword>
<dbReference type="FunFam" id="3.10.20.590:FF:000001">
    <property type="entry name" value="Leucine--tRNA ligase"/>
    <property type="match status" value="1"/>
</dbReference>
<dbReference type="InterPro" id="IPR025709">
    <property type="entry name" value="Leu_tRNA-synth_edit"/>
</dbReference>
<evidence type="ECO:0000256" key="9">
    <source>
        <dbReference type="HAMAP-Rule" id="MF_00049"/>
    </source>
</evidence>
<evidence type="ECO:0000256" key="4">
    <source>
        <dbReference type="ARBA" id="ARBA00022741"/>
    </source>
</evidence>
<dbReference type="GO" id="GO:0006429">
    <property type="term" value="P:leucyl-tRNA aminoacylation"/>
    <property type="evidence" value="ECO:0007669"/>
    <property type="project" value="UniProtKB-UniRule"/>
</dbReference>
<keyword evidence="4 9" id="KW-0547">Nucleotide-binding</keyword>
<dbReference type="InterPro" id="IPR001412">
    <property type="entry name" value="aa-tRNA-synth_I_CS"/>
</dbReference>
<dbReference type="AlphaFoldDB" id="A0A2T4UEQ3"/>
<dbReference type="EMBL" id="PYYB01000002">
    <property type="protein sequence ID" value="PTL56264.1"/>
    <property type="molecule type" value="Genomic_DNA"/>
</dbReference>
<comment type="caution">
    <text evidence="15">The sequence shown here is derived from an EMBL/GenBank/DDBJ whole genome shotgun (WGS) entry which is preliminary data.</text>
</comment>
<evidence type="ECO:0000313" key="15">
    <source>
        <dbReference type="EMBL" id="PTL56264.1"/>
    </source>
</evidence>
<dbReference type="Gene3D" id="3.90.740.10">
    <property type="entry name" value="Valyl/Leucyl/Isoleucyl-tRNA synthetase, editing domain"/>
    <property type="match status" value="1"/>
</dbReference>
<feature type="short sequence motif" description="'KMSKS' region" evidence="9">
    <location>
        <begin position="584"/>
        <end position="588"/>
    </location>
</feature>
<dbReference type="PANTHER" id="PTHR43740">
    <property type="entry name" value="LEUCYL-TRNA SYNTHETASE"/>
    <property type="match status" value="1"/>
</dbReference>
<sequence>MTELSYTPSEIEPRWQEIWETERTWEVGNDEDDREKSYVLVMLPYPSGEPHIGHLKVYSVGDAVAHFHRRAGKRVLNPMGYDAFGLPAENNAIKTGQHPRDSTAKSIASFQRQFREWGISIDWTREFGTHEPTYYRWTQWIFLQLFHHGLAYRKDSAVNWCPNDATVLANEQVVDGRCERCGHEVEIRQLEQWFFRITDYADRLVEDLSTIDWPEHVKTMQRNWIGRSEGAEVNFRCEDLGIDYPVFTTRPDTLFGATFFVMAPEHPDIERLAQGSGNEEAVREYVNRSLTRDKEERGDADRQKTGVFLGRTVTNPVNGEQLPMYVADYVLMEYGTGAIMAVPGHDQRDYDFATAYDLPIRRVVEGAPEDGGDEHGLPYPGDGPLVNSHPDFDGTPNREALRAIVDWLDREGKGHQSVNYRLRDWLLSRQRYWGCPIPIVHCDACGIVPVPEDELPVELPDVEDYAPKGRSPLAAAEDWVATTCPTCGGPARRETDTMDTFVDSSWYFLRYCDPRNDEAAWDPRIVAQWSPVDQYIGGVEHAILHLLYARFFVKALHDLGHVSHDEPFSRLFTQGMILGEDGEKMSKSRGNVVSPRDIAAEFGVDTARCYVLFIGPPDQDAKWDIEGVGGVHRFLTRLWRLSATVAQELPDHPVPDELSGDDLALMRKAHWAIEKVTADMAGRFAFNTAIAAVMELTNECSRAYNVGSPSPGPLRFALATAASLLFPFAPHTASDAYERLTGDRVWEEPWPAADPDFLDEDTFELVCQVQGKVRDRLQAPSSATPEELKALALGSEKLAPYLEGKTIVKEIVVPGKLVNIVVR</sequence>
<proteinExistence type="inferred from homology"/>
<dbReference type="Pfam" id="PF13603">
    <property type="entry name" value="tRNA-synt_1_2"/>
    <property type="match status" value="1"/>
</dbReference>
<dbReference type="InterPro" id="IPR013155">
    <property type="entry name" value="M/V/L/I-tRNA-synth_anticd-bd"/>
</dbReference>
<evidence type="ECO:0000256" key="6">
    <source>
        <dbReference type="ARBA" id="ARBA00022917"/>
    </source>
</evidence>
<dbReference type="CDD" id="cd00812">
    <property type="entry name" value="LeuRS_core"/>
    <property type="match status" value="1"/>
</dbReference>
<dbReference type="PANTHER" id="PTHR43740:SF2">
    <property type="entry name" value="LEUCINE--TRNA LIGASE, MITOCHONDRIAL"/>
    <property type="match status" value="1"/>
</dbReference>
<accession>A0A2T4UEQ3</accession>
<evidence type="ECO:0000256" key="1">
    <source>
        <dbReference type="ARBA" id="ARBA00005594"/>
    </source>
</evidence>
<dbReference type="EC" id="6.1.1.4" evidence="9"/>
<dbReference type="Pfam" id="PF08264">
    <property type="entry name" value="Anticodon_1"/>
    <property type="match status" value="1"/>
</dbReference>
<dbReference type="Pfam" id="PF09334">
    <property type="entry name" value="tRNA-synt_1g"/>
    <property type="match status" value="1"/>
</dbReference>
<dbReference type="InterPro" id="IPR015413">
    <property type="entry name" value="Methionyl/Leucyl_tRNA_Synth"/>
</dbReference>
<dbReference type="GO" id="GO:0005829">
    <property type="term" value="C:cytosol"/>
    <property type="evidence" value="ECO:0007669"/>
    <property type="project" value="TreeGrafter"/>
</dbReference>
<keyword evidence="2 9" id="KW-0963">Cytoplasm</keyword>
<dbReference type="HAMAP" id="MF_00049_B">
    <property type="entry name" value="Leu_tRNA_synth_B"/>
    <property type="match status" value="1"/>
</dbReference>
<dbReference type="Gene3D" id="1.10.730.10">
    <property type="entry name" value="Isoleucyl-tRNA Synthetase, Domain 1"/>
    <property type="match status" value="1"/>
</dbReference>
<evidence type="ECO:0000256" key="5">
    <source>
        <dbReference type="ARBA" id="ARBA00022840"/>
    </source>
</evidence>
<dbReference type="PROSITE" id="PS00178">
    <property type="entry name" value="AA_TRNA_LIGASE_I"/>
    <property type="match status" value="1"/>
</dbReference>
<dbReference type="FunFam" id="1.10.730.10:FF:000002">
    <property type="entry name" value="Leucine--tRNA ligase"/>
    <property type="match status" value="1"/>
</dbReference>
<evidence type="ECO:0000259" key="13">
    <source>
        <dbReference type="Pfam" id="PF09334"/>
    </source>
</evidence>
<dbReference type="FunFam" id="3.40.50.620:FF:000056">
    <property type="entry name" value="Leucine--tRNA ligase"/>
    <property type="match status" value="1"/>
</dbReference>
<keyword evidence="16" id="KW-1185">Reference proteome</keyword>
<dbReference type="InterPro" id="IPR009008">
    <property type="entry name" value="Val/Leu/Ile-tRNA-synth_edit"/>
</dbReference>
<dbReference type="Gene3D" id="3.10.20.590">
    <property type="match status" value="1"/>
</dbReference>
<dbReference type="GO" id="GO:0005524">
    <property type="term" value="F:ATP binding"/>
    <property type="evidence" value="ECO:0007669"/>
    <property type="project" value="UniProtKB-UniRule"/>
</dbReference>
<keyword evidence="6 9" id="KW-0648">Protein biosynthesis</keyword>
<evidence type="ECO:0000256" key="7">
    <source>
        <dbReference type="ARBA" id="ARBA00023146"/>
    </source>
</evidence>
<dbReference type="NCBIfam" id="TIGR00396">
    <property type="entry name" value="leuS_bact"/>
    <property type="match status" value="1"/>
</dbReference>
<comment type="similarity">
    <text evidence="1 9 10">Belongs to the class-I aminoacyl-tRNA synthetase family.</text>
</comment>
<gene>
    <name evidence="9" type="primary">leuS</name>
    <name evidence="15" type="ORF">C7Y72_14890</name>
</gene>
<dbReference type="SUPFAM" id="SSF52374">
    <property type="entry name" value="Nucleotidylyl transferase"/>
    <property type="match status" value="1"/>
</dbReference>
<comment type="subcellular location">
    <subcellularLocation>
        <location evidence="9">Cytoplasm</location>
    </subcellularLocation>
</comment>
<dbReference type="RefSeq" id="WP_107569983.1">
    <property type="nucleotide sequence ID" value="NZ_PYYB01000002.1"/>
</dbReference>
<keyword evidence="5 9" id="KW-0067">ATP-binding</keyword>
<dbReference type="OrthoDB" id="9810365at2"/>
<dbReference type="PRINTS" id="PR00985">
    <property type="entry name" value="TRNASYNTHLEU"/>
</dbReference>
<feature type="domain" description="Aminoacyl-tRNA synthetase class Ia" evidence="11">
    <location>
        <begin position="422"/>
        <end position="623"/>
    </location>
</feature>
<keyword evidence="7 9" id="KW-0030">Aminoacyl-tRNA synthetase</keyword>
<dbReference type="Proteomes" id="UP000240739">
    <property type="component" value="Unassembled WGS sequence"/>
</dbReference>
<evidence type="ECO:0000256" key="8">
    <source>
        <dbReference type="ARBA" id="ARBA00047469"/>
    </source>
</evidence>
<dbReference type="InterPro" id="IPR014729">
    <property type="entry name" value="Rossmann-like_a/b/a_fold"/>
</dbReference>
<evidence type="ECO:0000259" key="14">
    <source>
        <dbReference type="Pfam" id="PF13603"/>
    </source>
</evidence>
<feature type="short sequence motif" description="'HIGH' region" evidence="9">
    <location>
        <begin position="44"/>
        <end position="54"/>
    </location>
</feature>